<evidence type="ECO:0000313" key="7">
    <source>
        <dbReference type="Proteomes" id="UP000253426"/>
    </source>
</evidence>
<accession>A0A366HRE6</accession>
<gene>
    <name evidence="6" type="ORF">DES53_102628</name>
</gene>
<dbReference type="PROSITE" id="PS00149">
    <property type="entry name" value="SULFATASE_2"/>
    <property type="match status" value="1"/>
</dbReference>
<dbReference type="Pfam" id="PF16347">
    <property type="entry name" value="SGSH_C"/>
    <property type="match status" value="1"/>
</dbReference>
<proteinExistence type="inferred from homology"/>
<evidence type="ECO:0000313" key="6">
    <source>
        <dbReference type="EMBL" id="RBP46242.1"/>
    </source>
</evidence>
<dbReference type="Gene3D" id="3.40.720.10">
    <property type="entry name" value="Alkaline Phosphatase, subunit A"/>
    <property type="match status" value="1"/>
</dbReference>
<evidence type="ECO:0000256" key="2">
    <source>
        <dbReference type="ARBA" id="ARBA00022801"/>
    </source>
</evidence>
<dbReference type="GO" id="GO:0016787">
    <property type="term" value="F:hydrolase activity"/>
    <property type="evidence" value="ECO:0007669"/>
    <property type="project" value="UniProtKB-KW"/>
</dbReference>
<evidence type="ECO:0000256" key="4">
    <source>
        <dbReference type="SAM" id="SignalP"/>
    </source>
</evidence>
<dbReference type="InterPro" id="IPR024607">
    <property type="entry name" value="Sulfatase_CS"/>
</dbReference>
<evidence type="ECO:0000259" key="5">
    <source>
        <dbReference type="Pfam" id="PF16347"/>
    </source>
</evidence>
<feature type="signal peptide" evidence="4">
    <location>
        <begin position="1"/>
        <end position="27"/>
    </location>
</feature>
<protein>
    <submittedName>
        <fullName evidence="6">Arylsulfatase A-like enzyme</fullName>
    </submittedName>
</protein>
<dbReference type="SUPFAM" id="SSF53649">
    <property type="entry name" value="Alkaline phosphatase-like"/>
    <property type="match status" value="1"/>
</dbReference>
<keyword evidence="7" id="KW-1185">Reference proteome</keyword>
<dbReference type="PANTHER" id="PTHR43108">
    <property type="entry name" value="N-ACETYLGLUCOSAMINE-6-SULFATASE FAMILY MEMBER"/>
    <property type="match status" value="1"/>
</dbReference>
<comment type="caution">
    <text evidence="6">The sequence shown here is derived from an EMBL/GenBank/DDBJ whole genome shotgun (WGS) entry which is preliminary data.</text>
</comment>
<dbReference type="PANTHER" id="PTHR43108:SF6">
    <property type="entry name" value="N-SULPHOGLUCOSAMINE SULPHOHYDROLASE"/>
    <property type="match status" value="1"/>
</dbReference>
<dbReference type="EMBL" id="QNRR01000002">
    <property type="protein sequence ID" value="RBP46242.1"/>
    <property type="molecule type" value="Genomic_DNA"/>
</dbReference>
<dbReference type="InterPro" id="IPR032506">
    <property type="entry name" value="SGSH_C"/>
</dbReference>
<organism evidence="6 7">
    <name type="scientific">Roseimicrobium gellanilyticum</name>
    <dbReference type="NCBI Taxonomy" id="748857"/>
    <lineage>
        <taxon>Bacteria</taxon>
        <taxon>Pseudomonadati</taxon>
        <taxon>Verrucomicrobiota</taxon>
        <taxon>Verrucomicrobiia</taxon>
        <taxon>Verrucomicrobiales</taxon>
        <taxon>Verrucomicrobiaceae</taxon>
        <taxon>Roseimicrobium</taxon>
    </lineage>
</organism>
<evidence type="ECO:0000256" key="1">
    <source>
        <dbReference type="ARBA" id="ARBA00008779"/>
    </source>
</evidence>
<dbReference type="OrthoDB" id="9762324at2"/>
<keyword evidence="2" id="KW-0378">Hydrolase</keyword>
<keyword evidence="4" id="KW-0732">Signal</keyword>
<dbReference type="Proteomes" id="UP000253426">
    <property type="component" value="Unassembled WGS sequence"/>
</dbReference>
<feature type="region of interest" description="Disordered" evidence="3">
    <location>
        <begin position="507"/>
        <end position="545"/>
    </location>
</feature>
<sequence>MTFARLPILALVLAAGLPAVSPRPVAAAEAKPKQPNILFIFSDDHAYQAISAYKDPRQLVETPNIDRIAKEGMLFNRCMVPNSICGPSRAVVLTGKYNHINGFLNNSNSRFDNTQPTFVRDLHGAGYQTAIVGKWHLMTDPVGFDYWHILPGQGVYYNPPMIDNGKPVKHEGYVTDIITDLTLDWLKNRDKTKPFLMMCQHKAPHREWDPPIRHLGWNKGKPFAEPETLFDDYENRGQAVRDQDMTIEKTFTPKDAKLTAPPQLNAEQKAAWDAYYAPLNEEFQKQNPQGKDLIRWRYQRYMHDYLACVKAVDDGMGRVLKYLDEEGLSENTIVVYAADQGFYLGEHGWFDKRWIFEESLRTPLLVRWPGKVKAGSENKDIVSTVDFAETFLEAAGLPIPADMQGKSLVPILSGNTPSDWRKSFYYHYYEYPQPHHVRPHYGVVTDRYKLVHYYAPDVDYWELYDREKDPHELQSFYGNPDYEKVTADLKAEVQRLRTELKVPEKEEPWFYGGRKPGQPEPGKAGGGGGQGKKKKAQNAGTAQGS</sequence>
<name>A0A366HRE6_9BACT</name>
<feature type="domain" description="N-sulphoglucosamine sulphohydrolase C-terminal" evidence="5">
    <location>
        <begin position="345"/>
        <end position="498"/>
    </location>
</feature>
<dbReference type="RefSeq" id="WP_113957771.1">
    <property type="nucleotide sequence ID" value="NZ_QNRR01000002.1"/>
</dbReference>
<evidence type="ECO:0000256" key="3">
    <source>
        <dbReference type="SAM" id="MobiDB-lite"/>
    </source>
</evidence>
<reference evidence="6 7" key="1">
    <citation type="submission" date="2018-06" db="EMBL/GenBank/DDBJ databases">
        <title>Genomic Encyclopedia of Type Strains, Phase IV (KMG-IV): sequencing the most valuable type-strain genomes for metagenomic binning, comparative biology and taxonomic classification.</title>
        <authorList>
            <person name="Goeker M."/>
        </authorList>
    </citation>
    <scope>NUCLEOTIDE SEQUENCE [LARGE SCALE GENOMIC DNA]</scope>
    <source>
        <strain evidence="6 7">DSM 25532</strain>
    </source>
</reference>
<feature type="chain" id="PRO_5016693904" evidence="4">
    <location>
        <begin position="28"/>
        <end position="545"/>
    </location>
</feature>
<dbReference type="AlphaFoldDB" id="A0A366HRE6"/>
<dbReference type="PROSITE" id="PS00523">
    <property type="entry name" value="SULFATASE_1"/>
    <property type="match status" value="1"/>
</dbReference>
<dbReference type="InterPro" id="IPR017850">
    <property type="entry name" value="Alkaline_phosphatase_core_sf"/>
</dbReference>
<comment type="similarity">
    <text evidence="1">Belongs to the sulfatase family.</text>
</comment>
<dbReference type="CDD" id="cd16031">
    <property type="entry name" value="G6S_like"/>
    <property type="match status" value="1"/>
</dbReference>